<comment type="caution">
    <text evidence="1">The sequence shown here is derived from an EMBL/GenBank/DDBJ whole genome shotgun (WGS) entry which is preliminary data.</text>
</comment>
<evidence type="ECO:0000313" key="1">
    <source>
        <dbReference type="EMBL" id="EJW99385.1"/>
    </source>
</evidence>
<gene>
    <name evidence="1" type="ORF">EVA_12508</name>
</gene>
<dbReference type="EMBL" id="AMCI01003830">
    <property type="protein sequence ID" value="EJW99385.1"/>
    <property type="molecule type" value="Genomic_DNA"/>
</dbReference>
<organism evidence="1">
    <name type="scientific">gut metagenome</name>
    <dbReference type="NCBI Taxonomy" id="749906"/>
    <lineage>
        <taxon>unclassified sequences</taxon>
        <taxon>metagenomes</taxon>
        <taxon>organismal metagenomes</taxon>
    </lineage>
</organism>
<proteinExistence type="predicted"/>
<reference evidence="1" key="1">
    <citation type="journal article" date="2012" name="PLoS ONE">
        <title>Gene sets for utilization of primary and secondary nutrition supplies in the distal gut of endangered iberian lynx.</title>
        <authorList>
            <person name="Alcaide M."/>
            <person name="Messina E."/>
            <person name="Richter M."/>
            <person name="Bargiela R."/>
            <person name="Peplies J."/>
            <person name="Huws S.A."/>
            <person name="Newbold C.J."/>
            <person name="Golyshin P.N."/>
            <person name="Simon M.A."/>
            <person name="Lopez G."/>
            <person name="Yakimov M.M."/>
            <person name="Ferrer M."/>
        </authorList>
    </citation>
    <scope>NUCLEOTIDE SEQUENCE</scope>
</reference>
<accession>J9CH40</accession>
<sequence>MENFFQEPRKKVSRFVSFRKFFYPGKHGLNEPFEKCLRGSLPELSVGGT</sequence>
<dbReference type="AlphaFoldDB" id="J9CH40"/>
<protein>
    <submittedName>
        <fullName evidence="1">Uncharacterized protein</fullName>
    </submittedName>
</protein>
<name>J9CH40_9ZZZZ</name>